<dbReference type="InterPro" id="IPR008207">
    <property type="entry name" value="Sig_transdc_His_kin_Hpt_dom"/>
</dbReference>
<organism evidence="3">
    <name type="scientific">Proboscia inermis</name>
    <dbReference type="NCBI Taxonomy" id="420281"/>
    <lineage>
        <taxon>Eukaryota</taxon>
        <taxon>Sar</taxon>
        <taxon>Stramenopiles</taxon>
        <taxon>Ochrophyta</taxon>
        <taxon>Bacillariophyta</taxon>
        <taxon>Coscinodiscophyceae</taxon>
        <taxon>Rhizosoleniophycidae</taxon>
        <taxon>Rhizosoleniales</taxon>
        <taxon>Rhizosoleniaceae</taxon>
        <taxon>Proboscia</taxon>
    </lineage>
</organism>
<dbReference type="PROSITE" id="PS50894">
    <property type="entry name" value="HPT"/>
    <property type="match status" value="1"/>
</dbReference>
<evidence type="ECO:0000256" key="1">
    <source>
        <dbReference type="PROSITE-ProRule" id="PRU00110"/>
    </source>
</evidence>
<evidence type="ECO:0000313" key="3">
    <source>
        <dbReference type="EMBL" id="CAD8416798.1"/>
    </source>
</evidence>
<accession>A0A7S0GHA3</accession>
<evidence type="ECO:0000259" key="2">
    <source>
        <dbReference type="PROSITE" id="PS50894"/>
    </source>
</evidence>
<protein>
    <recommendedName>
        <fullName evidence="2">HPt domain-containing protein</fullName>
    </recommendedName>
</protein>
<reference evidence="3" key="1">
    <citation type="submission" date="2021-01" db="EMBL/GenBank/DDBJ databases">
        <authorList>
            <person name="Corre E."/>
            <person name="Pelletier E."/>
            <person name="Niang G."/>
            <person name="Scheremetjew M."/>
            <person name="Finn R."/>
            <person name="Kale V."/>
            <person name="Holt S."/>
            <person name="Cochrane G."/>
            <person name="Meng A."/>
            <person name="Brown T."/>
            <person name="Cohen L."/>
        </authorList>
    </citation>
    <scope>NUCLEOTIDE SEQUENCE</scope>
    <source>
        <strain evidence="3">CCAP1064/1</strain>
    </source>
</reference>
<gene>
    <name evidence="3" type="ORF">PINE0816_LOCUS12933</name>
</gene>
<feature type="modified residue" description="Phosphohistidine" evidence="1">
    <location>
        <position position="64"/>
    </location>
</feature>
<dbReference type="Pfam" id="PF01627">
    <property type="entry name" value="Hpt"/>
    <property type="match status" value="1"/>
</dbReference>
<dbReference type="EMBL" id="HBEL01027982">
    <property type="protein sequence ID" value="CAD8416798.1"/>
    <property type="molecule type" value="Transcribed_RNA"/>
</dbReference>
<sequence length="122" mass="13271">MASADGAGVIDWDEAMEQCGGDEEFLEELLVDLKEEVGGQIEKMENALSEKGDGYQLKVQRASHVIKGASSNLFCEALRDTSTTLEQDAAKGKSDEILVEGFNQLKVAVTAYYAYLEANGWS</sequence>
<dbReference type="InterPro" id="IPR036641">
    <property type="entry name" value="HPT_dom_sf"/>
</dbReference>
<proteinExistence type="predicted"/>
<dbReference type="AlphaFoldDB" id="A0A7S0GHA3"/>
<dbReference type="Gene3D" id="1.20.120.160">
    <property type="entry name" value="HPT domain"/>
    <property type="match status" value="1"/>
</dbReference>
<feature type="domain" description="HPt" evidence="2">
    <location>
        <begin position="22"/>
        <end position="119"/>
    </location>
</feature>
<keyword evidence="1" id="KW-0597">Phosphoprotein</keyword>
<dbReference type="SUPFAM" id="SSF47226">
    <property type="entry name" value="Histidine-containing phosphotransfer domain, HPT domain"/>
    <property type="match status" value="1"/>
</dbReference>
<dbReference type="GO" id="GO:0000160">
    <property type="term" value="P:phosphorelay signal transduction system"/>
    <property type="evidence" value="ECO:0007669"/>
    <property type="project" value="InterPro"/>
</dbReference>
<name>A0A7S0GHA3_9STRA</name>